<dbReference type="InterPro" id="IPR000780">
    <property type="entry name" value="CheR_MeTrfase"/>
</dbReference>
<dbReference type="SMART" id="SM00138">
    <property type="entry name" value="MeTrc"/>
    <property type="match status" value="1"/>
</dbReference>
<keyword evidence="3" id="KW-1185">Reference proteome</keyword>
<feature type="domain" description="CheR-type methyltransferase" evidence="1">
    <location>
        <begin position="11"/>
        <end position="263"/>
    </location>
</feature>
<dbReference type="RefSeq" id="WP_135545439.1">
    <property type="nucleotide sequence ID" value="NZ_SPQQ01000002.1"/>
</dbReference>
<reference evidence="2 3" key="1">
    <citation type="submission" date="2019-03" db="EMBL/GenBank/DDBJ databases">
        <title>Draft Genome Sequence of Desulfosporosinus fructosivorans Strain 63.6F, Isolated from Marine Sediment in the Baltic Sea.</title>
        <authorList>
            <person name="Hausmann B."/>
            <person name="Vandieken V."/>
            <person name="Pjevac P."/>
            <person name="Schreck K."/>
            <person name="Herbold C.W."/>
            <person name="Loy A."/>
        </authorList>
    </citation>
    <scope>NUCLEOTIDE SEQUENCE [LARGE SCALE GENOMIC DNA]</scope>
    <source>
        <strain evidence="2 3">63.6F</strain>
    </source>
</reference>
<evidence type="ECO:0000259" key="1">
    <source>
        <dbReference type="PROSITE" id="PS50123"/>
    </source>
</evidence>
<dbReference type="InterPro" id="IPR050903">
    <property type="entry name" value="Bact_Chemotaxis_MeTrfase"/>
</dbReference>
<dbReference type="EMBL" id="SPQQ01000002">
    <property type="protein sequence ID" value="TGE38944.1"/>
    <property type="molecule type" value="Genomic_DNA"/>
</dbReference>
<dbReference type="SUPFAM" id="SSF53335">
    <property type="entry name" value="S-adenosyl-L-methionine-dependent methyltransferases"/>
    <property type="match status" value="1"/>
</dbReference>
<dbReference type="Gene3D" id="3.40.50.150">
    <property type="entry name" value="Vaccinia Virus protein VP39"/>
    <property type="match status" value="1"/>
</dbReference>
<dbReference type="SUPFAM" id="SSF47757">
    <property type="entry name" value="Chemotaxis receptor methyltransferase CheR, N-terminal domain"/>
    <property type="match status" value="1"/>
</dbReference>
<accession>A0A4Z0R913</accession>
<dbReference type="Pfam" id="PF01739">
    <property type="entry name" value="CheR"/>
    <property type="match status" value="1"/>
</dbReference>
<dbReference type="InterPro" id="IPR029063">
    <property type="entry name" value="SAM-dependent_MTases_sf"/>
</dbReference>
<dbReference type="PRINTS" id="PR00996">
    <property type="entry name" value="CHERMTFRASE"/>
</dbReference>
<dbReference type="AlphaFoldDB" id="A0A4Z0R913"/>
<sequence length="296" mass="34773">MGTEENGESSEVESCSELEKIEIHLLLEGIYSYYGYDFRNYVSASIRRRIWYRIRAERIQNVSSLQEKVLHDPSAMARLLSDFSIHVSEMFRDPRFFESFRKNVVPLLKELPFVRIWHAGCSTGEEVYSMAIILYEEGLYNKTKIYATDMNEDLLKKAKEGVYSLDKMRTYMDNYQTAGGLNEFRKYFEVSNDKVIFHPFLTQNVIFAQHNLAIDHSFNEFHVIICRNVMIYFDKVLQNRVHGLFYESLCPSGILGLGDKEDIAYNHYSHYYKAFDHEQKIYQKVKLLDSLDTITG</sequence>
<dbReference type="Proteomes" id="UP000298460">
    <property type="component" value="Unassembled WGS sequence"/>
</dbReference>
<dbReference type="GO" id="GO:0032259">
    <property type="term" value="P:methylation"/>
    <property type="evidence" value="ECO:0007669"/>
    <property type="project" value="UniProtKB-KW"/>
</dbReference>
<keyword evidence="2" id="KW-0489">Methyltransferase</keyword>
<evidence type="ECO:0000313" key="2">
    <source>
        <dbReference type="EMBL" id="TGE38944.1"/>
    </source>
</evidence>
<dbReference type="Pfam" id="PF03705">
    <property type="entry name" value="CheR_N"/>
    <property type="match status" value="1"/>
</dbReference>
<comment type="caution">
    <text evidence="2">The sequence shown here is derived from an EMBL/GenBank/DDBJ whole genome shotgun (WGS) entry which is preliminary data.</text>
</comment>
<name>A0A4Z0R913_9FIRM</name>
<dbReference type="PANTHER" id="PTHR24422:SF8">
    <property type="entry name" value="CHEMOTAXIS PROTEIN"/>
    <property type="match status" value="1"/>
</dbReference>
<dbReference type="GO" id="GO:0008757">
    <property type="term" value="F:S-adenosylmethionine-dependent methyltransferase activity"/>
    <property type="evidence" value="ECO:0007669"/>
    <property type="project" value="InterPro"/>
</dbReference>
<dbReference type="PANTHER" id="PTHR24422">
    <property type="entry name" value="CHEMOTAXIS PROTEIN METHYLTRANSFERASE"/>
    <property type="match status" value="1"/>
</dbReference>
<evidence type="ECO:0000313" key="3">
    <source>
        <dbReference type="Proteomes" id="UP000298460"/>
    </source>
</evidence>
<protein>
    <submittedName>
        <fullName evidence="2">Protein-glutamate O-methyltransferase CheR</fullName>
    </submittedName>
</protein>
<dbReference type="PROSITE" id="PS50123">
    <property type="entry name" value="CHER"/>
    <property type="match status" value="1"/>
</dbReference>
<dbReference type="OrthoDB" id="9816309at2"/>
<keyword evidence="2" id="KW-0808">Transferase</keyword>
<organism evidence="2 3">
    <name type="scientific">Desulfosporosinus fructosivorans</name>
    <dbReference type="NCBI Taxonomy" id="2018669"/>
    <lineage>
        <taxon>Bacteria</taxon>
        <taxon>Bacillati</taxon>
        <taxon>Bacillota</taxon>
        <taxon>Clostridia</taxon>
        <taxon>Eubacteriales</taxon>
        <taxon>Desulfitobacteriaceae</taxon>
        <taxon>Desulfosporosinus</taxon>
    </lineage>
</organism>
<proteinExistence type="predicted"/>
<dbReference type="InterPro" id="IPR022642">
    <property type="entry name" value="CheR_C"/>
</dbReference>
<dbReference type="InterPro" id="IPR022641">
    <property type="entry name" value="CheR_N"/>
</dbReference>
<gene>
    <name evidence="2" type="ORF">E4K67_05590</name>
</gene>